<evidence type="ECO:0000313" key="14">
    <source>
        <dbReference type="EMBL" id="MDR7347801.1"/>
    </source>
</evidence>
<dbReference type="PANTHER" id="PTHR11669">
    <property type="entry name" value="REPLICATION FACTOR C / DNA POLYMERASE III GAMMA-TAU SUBUNIT"/>
    <property type="match status" value="1"/>
</dbReference>
<organism evidence="14 15">
    <name type="scientific">Enteractinococcus fodinae</name>
    <dbReference type="NCBI Taxonomy" id="684663"/>
    <lineage>
        <taxon>Bacteria</taxon>
        <taxon>Bacillati</taxon>
        <taxon>Actinomycetota</taxon>
        <taxon>Actinomycetes</taxon>
        <taxon>Micrococcales</taxon>
        <taxon>Micrococcaceae</taxon>
    </lineage>
</organism>
<dbReference type="InterPro" id="IPR027417">
    <property type="entry name" value="P-loop_NTPase"/>
</dbReference>
<dbReference type="Gene3D" id="1.10.8.60">
    <property type="match status" value="1"/>
</dbReference>
<dbReference type="InterPro" id="IPR003593">
    <property type="entry name" value="AAA+_ATPase"/>
</dbReference>
<evidence type="ECO:0000256" key="10">
    <source>
        <dbReference type="ARBA" id="ARBA00022932"/>
    </source>
</evidence>
<keyword evidence="7" id="KW-0547">Nucleotide-binding</keyword>
<accession>A0ABU2B301</accession>
<dbReference type="GO" id="GO:0003887">
    <property type="term" value="F:DNA-directed DNA polymerase activity"/>
    <property type="evidence" value="ECO:0007669"/>
    <property type="project" value="UniProtKB-EC"/>
</dbReference>
<feature type="compositionally biased region" description="Pro residues" evidence="12">
    <location>
        <begin position="667"/>
        <end position="688"/>
    </location>
</feature>
<reference evidence="14 15" key="1">
    <citation type="submission" date="2023-07" db="EMBL/GenBank/DDBJ databases">
        <title>Sequencing the genomes of 1000 actinobacteria strains.</title>
        <authorList>
            <person name="Klenk H.-P."/>
        </authorList>
    </citation>
    <scope>NUCLEOTIDE SEQUENCE [LARGE SCALE GENOMIC DNA]</scope>
    <source>
        <strain evidence="14 15">DSM 22966</strain>
    </source>
</reference>
<evidence type="ECO:0000256" key="8">
    <source>
        <dbReference type="ARBA" id="ARBA00022833"/>
    </source>
</evidence>
<feature type="compositionally biased region" description="Low complexity" evidence="12">
    <location>
        <begin position="830"/>
        <end position="852"/>
    </location>
</feature>
<dbReference type="Pfam" id="PF12169">
    <property type="entry name" value="DNA_pol3_gamma3"/>
    <property type="match status" value="1"/>
</dbReference>
<evidence type="ECO:0000256" key="7">
    <source>
        <dbReference type="ARBA" id="ARBA00022741"/>
    </source>
</evidence>
<dbReference type="Proteomes" id="UP001183794">
    <property type="component" value="Unassembled WGS sequence"/>
</dbReference>
<comment type="catalytic activity">
    <reaction evidence="11">
        <text>DNA(n) + a 2'-deoxyribonucleoside 5'-triphosphate = DNA(n+1) + diphosphate</text>
        <dbReference type="Rhea" id="RHEA:22508"/>
        <dbReference type="Rhea" id="RHEA-COMP:17339"/>
        <dbReference type="Rhea" id="RHEA-COMP:17340"/>
        <dbReference type="ChEBI" id="CHEBI:33019"/>
        <dbReference type="ChEBI" id="CHEBI:61560"/>
        <dbReference type="ChEBI" id="CHEBI:173112"/>
        <dbReference type="EC" id="2.7.7.7"/>
    </reaction>
</comment>
<feature type="compositionally biased region" description="Low complexity" evidence="12">
    <location>
        <begin position="689"/>
        <end position="699"/>
    </location>
</feature>
<evidence type="ECO:0000256" key="2">
    <source>
        <dbReference type="ARBA" id="ARBA00012417"/>
    </source>
</evidence>
<dbReference type="Gene3D" id="3.40.50.300">
    <property type="entry name" value="P-loop containing nucleotide triphosphate hydrolases"/>
    <property type="match status" value="1"/>
</dbReference>
<evidence type="ECO:0000259" key="13">
    <source>
        <dbReference type="SMART" id="SM00382"/>
    </source>
</evidence>
<feature type="compositionally biased region" description="Pro residues" evidence="12">
    <location>
        <begin position="700"/>
        <end position="709"/>
    </location>
</feature>
<feature type="compositionally biased region" description="Low complexity" evidence="12">
    <location>
        <begin position="536"/>
        <end position="545"/>
    </location>
</feature>
<dbReference type="SUPFAM" id="SSF48019">
    <property type="entry name" value="post-AAA+ oligomerization domain-like"/>
    <property type="match status" value="1"/>
</dbReference>
<feature type="compositionally biased region" description="Low complexity" evidence="12">
    <location>
        <begin position="404"/>
        <end position="427"/>
    </location>
</feature>
<dbReference type="Gene3D" id="1.20.272.10">
    <property type="match status" value="1"/>
</dbReference>
<keyword evidence="5" id="KW-0235">DNA replication</keyword>
<dbReference type="SUPFAM" id="SSF52540">
    <property type="entry name" value="P-loop containing nucleoside triphosphate hydrolases"/>
    <property type="match status" value="1"/>
</dbReference>
<keyword evidence="9" id="KW-0067">ATP-binding</keyword>
<dbReference type="InterPro" id="IPR008921">
    <property type="entry name" value="DNA_pol3_clamp-load_cplx_C"/>
</dbReference>
<dbReference type="InterPro" id="IPR050238">
    <property type="entry name" value="DNA_Rep/Repair_Clamp_Loader"/>
</dbReference>
<feature type="region of interest" description="Disordered" evidence="12">
    <location>
        <begin position="392"/>
        <end position="552"/>
    </location>
</feature>
<dbReference type="NCBIfam" id="TIGR02397">
    <property type="entry name" value="dnaX_nterm"/>
    <property type="match status" value="1"/>
</dbReference>
<dbReference type="Pfam" id="PF13177">
    <property type="entry name" value="DNA_pol3_delta2"/>
    <property type="match status" value="1"/>
</dbReference>
<dbReference type="EC" id="2.7.7.7" evidence="2"/>
<feature type="compositionally biased region" description="Pro residues" evidence="12">
    <location>
        <begin position="526"/>
        <end position="535"/>
    </location>
</feature>
<keyword evidence="6" id="KW-0479">Metal-binding</keyword>
<feature type="compositionally biased region" description="Polar residues" evidence="12">
    <location>
        <begin position="918"/>
        <end position="928"/>
    </location>
</feature>
<keyword evidence="15" id="KW-1185">Reference proteome</keyword>
<evidence type="ECO:0000256" key="11">
    <source>
        <dbReference type="ARBA" id="ARBA00049244"/>
    </source>
</evidence>
<evidence type="ECO:0000256" key="12">
    <source>
        <dbReference type="SAM" id="MobiDB-lite"/>
    </source>
</evidence>
<evidence type="ECO:0000313" key="15">
    <source>
        <dbReference type="Proteomes" id="UP001183794"/>
    </source>
</evidence>
<feature type="compositionally biased region" description="Low complexity" evidence="12">
    <location>
        <begin position="444"/>
        <end position="499"/>
    </location>
</feature>
<keyword evidence="4 14" id="KW-0548">Nucleotidyltransferase</keyword>
<feature type="compositionally biased region" description="Low complexity" evidence="12">
    <location>
        <begin position="642"/>
        <end position="666"/>
    </location>
</feature>
<feature type="compositionally biased region" description="Pro residues" evidence="12">
    <location>
        <begin position="752"/>
        <end position="765"/>
    </location>
</feature>
<feature type="compositionally biased region" description="Polar residues" evidence="12">
    <location>
        <begin position="943"/>
        <end position="952"/>
    </location>
</feature>
<evidence type="ECO:0000256" key="6">
    <source>
        <dbReference type="ARBA" id="ARBA00022723"/>
    </source>
</evidence>
<keyword evidence="3 14" id="KW-0808">Transferase</keyword>
<evidence type="ECO:0000256" key="3">
    <source>
        <dbReference type="ARBA" id="ARBA00022679"/>
    </source>
</evidence>
<feature type="compositionally biased region" description="Pro residues" evidence="12">
    <location>
        <begin position="853"/>
        <end position="869"/>
    </location>
</feature>
<keyword evidence="10" id="KW-0239">DNA-directed DNA polymerase</keyword>
<evidence type="ECO:0000256" key="4">
    <source>
        <dbReference type="ARBA" id="ARBA00022695"/>
    </source>
</evidence>
<feature type="domain" description="AAA+ ATPase" evidence="13">
    <location>
        <begin position="36"/>
        <end position="184"/>
    </location>
</feature>
<dbReference type="Pfam" id="PF22608">
    <property type="entry name" value="DNAX_ATPase_lid"/>
    <property type="match status" value="1"/>
</dbReference>
<gene>
    <name evidence="14" type="ORF">J2S62_002058</name>
</gene>
<feature type="compositionally biased region" description="Acidic residues" evidence="12">
    <location>
        <begin position="961"/>
        <end position="977"/>
    </location>
</feature>
<comment type="caution">
    <text evidence="14">The sequence shown here is derived from an EMBL/GenBank/DDBJ whole genome shotgun (WGS) entry which is preliminary data.</text>
</comment>
<feature type="compositionally biased region" description="Low complexity" evidence="12">
    <location>
        <begin position="710"/>
        <end position="737"/>
    </location>
</feature>
<protein>
    <recommendedName>
        <fullName evidence="2">DNA-directed DNA polymerase</fullName>
        <ecNumber evidence="2">2.7.7.7</ecNumber>
    </recommendedName>
</protein>
<feature type="compositionally biased region" description="Basic and acidic residues" evidence="12">
    <location>
        <begin position="898"/>
        <end position="911"/>
    </location>
</feature>
<feature type="compositionally biased region" description="Pro residues" evidence="12">
    <location>
        <begin position="818"/>
        <end position="829"/>
    </location>
</feature>
<evidence type="ECO:0000256" key="5">
    <source>
        <dbReference type="ARBA" id="ARBA00022705"/>
    </source>
</evidence>
<dbReference type="PANTHER" id="PTHR11669:SF0">
    <property type="entry name" value="PROTEIN STICHEL-LIKE 2"/>
    <property type="match status" value="1"/>
</dbReference>
<feature type="region of interest" description="Disordered" evidence="12">
    <location>
        <begin position="628"/>
        <end position="983"/>
    </location>
</feature>
<feature type="compositionally biased region" description="Pro residues" evidence="12">
    <location>
        <begin position="500"/>
        <end position="512"/>
    </location>
</feature>
<dbReference type="CDD" id="cd18137">
    <property type="entry name" value="HLD_clamp_pol_III_gamma_tau"/>
    <property type="match status" value="1"/>
</dbReference>
<dbReference type="CDD" id="cd00009">
    <property type="entry name" value="AAA"/>
    <property type="match status" value="1"/>
</dbReference>
<dbReference type="InterPro" id="IPR022754">
    <property type="entry name" value="DNA_pol_III_gamma-3"/>
</dbReference>
<dbReference type="EMBL" id="JAVDYJ010000001">
    <property type="protein sequence ID" value="MDR7347801.1"/>
    <property type="molecule type" value="Genomic_DNA"/>
</dbReference>
<name>A0ABU2B301_9MICC</name>
<comment type="similarity">
    <text evidence="1">Belongs to the DnaX/STICHEL family.</text>
</comment>
<dbReference type="NCBIfam" id="NF005846">
    <property type="entry name" value="PRK07764.1-6"/>
    <property type="match status" value="1"/>
</dbReference>
<dbReference type="RefSeq" id="WP_310174413.1">
    <property type="nucleotide sequence ID" value="NZ_BAABHE010000002.1"/>
</dbReference>
<dbReference type="SMART" id="SM00382">
    <property type="entry name" value="AAA"/>
    <property type="match status" value="1"/>
</dbReference>
<proteinExistence type="inferred from homology"/>
<keyword evidence="8" id="KW-0862">Zinc</keyword>
<dbReference type="InterPro" id="IPR012763">
    <property type="entry name" value="DNA_pol_III_sug/sutau_N"/>
</dbReference>
<sequence length="1008" mass="107266">MTTALYRRYRPDTFEEVIGQEHVTVPLANAIDKHRINHAYLFSGPRGCGKTTSARILARCLNCAQGPTATPCGTCESCTDLATGGPGSLDVIEIDAASHGGVDDARDLRERATFAPTRDRYKIFIIDEAHMVTSAGFNALLKIVEEPPEHIKFIFATTEPDKVIGTIRSRTHHYPFRLVPPEPLMAYLETLASAEHVTIAPGVLSLVIRAGGGSVRDTLSVLDQLIAGATEEGVSYELAVNLLGFTPENLLDDVVNALAAEDSATVFRVVDQVVQSGQDPERFVQDLLERFRDVVIVKAAPQDAAGILHGMPADQLRRLEAQANQLGAAEVSRAADITAAALTQMSGATSPRLHLELLMARLMLPATDETERGLAARMDRLERRLEYGGVPETTAAPAQPEPNQPAATAPAQSEEAGLSGAAAARAALARDRIAAEEAQEQPQDEPVQQPQQAAPAETQRAPAPQQQQPAAEPEQPQAQPQAEPIALPAAPQPAQQQQPAAPPRQQEPPVPQQPAERAPQAERPAEPAPQQPAAPPQHQAAASEQKQQPSQVEMVRRAWPEVLEFLKNESRLIWMTVNGNAQVVGYDGKLLTIGFDNDGARNTVQMRGGEKLLAAGFNHVLGIQPELDLISGTSDGGSPKGPSRQARPQLQPPAQRSPQQPAQRPEQAPPVGGPPPHQSGGGPQPPQQAAPASPVSPASPASPPSPTSPSSPSSPQAEPPVSHSQQPTAPPQQSRPQPQHPASPPTQQQPAPQQPAAPQQPPQSPPAGVAGWGTGEPNQAWGQPEPDWGQPDPNWGPPEDEWMPPEDPWYREPQGGQPLPPEAQPPAEPPAASGPTAPEQLTPPTTGQQQPPAAEPEAPPAEPELPSQPDPIAADGYAGFIPREDPADEPFAPAFAKSEAELREEFQRRFSDVIPASPGTSKPQQQGTKPAGSRFADMVAQYGGQQANQQDTPPAAHKDEPADDDDDDYASDDDVIIEESGLAGRAVVEEVLNARLVEERNPDGTPKL</sequence>
<evidence type="ECO:0000256" key="1">
    <source>
        <dbReference type="ARBA" id="ARBA00006360"/>
    </source>
</evidence>
<dbReference type="InterPro" id="IPR045085">
    <property type="entry name" value="HLD_clamp_pol_III_gamma_tau"/>
</dbReference>
<evidence type="ECO:0000256" key="9">
    <source>
        <dbReference type="ARBA" id="ARBA00022840"/>
    </source>
</evidence>